<dbReference type="OrthoDB" id="6513427at2759"/>
<gene>
    <name evidence="2" type="ORF">B4U80_11251</name>
</gene>
<sequence length="654" mass="75855">MSVANDEGSFIDKNGRRWSKEPNFVSHNEANDLSNTDAAVYNCGLQKTLNNRLDAFQAFCDERFISCIMNATNERGHHMSLLYERASLIVLNSNLNDIDVSLINLLGSPKKALCHLSNNVRYERFVRLSKWVPFDIDEICGIIGFVLLMGVRKQRTAPIREALSVRGTRIFSFAAAGFATTRHRFWQFCRYFSVATNDQQNETLIASNCADNYHTKKITHITQIVLENIRNTWKPHRRVCVDEQMVGFRGRTKMKQYMQNKPDKYGLKIWTLADEKHFVYNFQLYTGKRKPSESYTNIAETNGNTNNEANDDIDSFVEAMNVDEQIKNNSAITREVGLSQRVVMDMINALPVNETNFHLTTDRYFTSLALANKLFEKNITLLGTLDSRKREIPNALKSLDALKRDSESRNIHDYDFWSLYAFHERNTLLSFKTKKAKKITYMFSTQHHSIENKLHTNKRITGTSRETMRPSMIVDYNQSKGFVDNCNRMLKLFTCQRIYRKWTLVYFSRLVDICALNAYICWNSQRHVQGFSDDKRYKFLVAIAMGLIANHAKRVYNNPRTPQIRKRDIEVQFNLPRAPNAIRASSAKLGVEKRRYRCQLCPSKPNRKTRYACKTCDRFVCVNHAIISYEVECNSCNNNYESQSDYESENGNHA</sequence>
<dbReference type="InterPro" id="IPR029526">
    <property type="entry name" value="PGBD"/>
</dbReference>
<dbReference type="PANTHER" id="PTHR46599:SF6">
    <property type="entry name" value="DUAL SPECIFICITY PHOSPHATASE 26"/>
    <property type="match status" value="1"/>
</dbReference>
<evidence type="ECO:0000259" key="1">
    <source>
        <dbReference type="Pfam" id="PF13843"/>
    </source>
</evidence>
<dbReference type="VEuPathDB" id="VectorBase:LDEU003934"/>
<dbReference type="Proteomes" id="UP000288716">
    <property type="component" value="Unassembled WGS sequence"/>
</dbReference>
<proteinExistence type="predicted"/>
<evidence type="ECO:0000313" key="2">
    <source>
        <dbReference type="EMBL" id="RWS28106.1"/>
    </source>
</evidence>
<accession>A0A443SKP3</accession>
<feature type="domain" description="PiggyBac transposable element-derived protein" evidence="1">
    <location>
        <begin position="54"/>
        <end position="519"/>
    </location>
</feature>
<dbReference type="PANTHER" id="PTHR46599">
    <property type="entry name" value="PIGGYBAC TRANSPOSABLE ELEMENT-DERIVED PROTEIN 4"/>
    <property type="match status" value="1"/>
</dbReference>
<organism evidence="2 3">
    <name type="scientific">Leptotrombidium deliense</name>
    <dbReference type="NCBI Taxonomy" id="299467"/>
    <lineage>
        <taxon>Eukaryota</taxon>
        <taxon>Metazoa</taxon>
        <taxon>Ecdysozoa</taxon>
        <taxon>Arthropoda</taxon>
        <taxon>Chelicerata</taxon>
        <taxon>Arachnida</taxon>
        <taxon>Acari</taxon>
        <taxon>Acariformes</taxon>
        <taxon>Trombidiformes</taxon>
        <taxon>Prostigmata</taxon>
        <taxon>Anystina</taxon>
        <taxon>Parasitengona</taxon>
        <taxon>Trombiculoidea</taxon>
        <taxon>Trombiculidae</taxon>
        <taxon>Leptotrombidium</taxon>
    </lineage>
</organism>
<comment type="caution">
    <text evidence="2">The sequence shown here is derived from an EMBL/GenBank/DDBJ whole genome shotgun (WGS) entry which is preliminary data.</text>
</comment>
<keyword evidence="3" id="KW-1185">Reference proteome</keyword>
<dbReference type="AlphaFoldDB" id="A0A443SKP3"/>
<evidence type="ECO:0000313" key="3">
    <source>
        <dbReference type="Proteomes" id="UP000288716"/>
    </source>
</evidence>
<dbReference type="EMBL" id="NCKV01001587">
    <property type="protein sequence ID" value="RWS28106.1"/>
    <property type="molecule type" value="Genomic_DNA"/>
</dbReference>
<dbReference type="STRING" id="299467.A0A443SKP3"/>
<protein>
    <submittedName>
        <fullName evidence="2">PiggyBac transposable element-derived protein 4-like protein</fullName>
    </submittedName>
</protein>
<reference evidence="2 3" key="1">
    <citation type="journal article" date="2018" name="Gigascience">
        <title>Genomes of trombidid mites reveal novel predicted allergens and laterally-transferred genes associated with secondary metabolism.</title>
        <authorList>
            <person name="Dong X."/>
            <person name="Chaisiri K."/>
            <person name="Xia D."/>
            <person name="Armstrong S.D."/>
            <person name="Fang Y."/>
            <person name="Donnelly M.J."/>
            <person name="Kadowaki T."/>
            <person name="McGarry J.W."/>
            <person name="Darby A.C."/>
            <person name="Makepeace B.L."/>
        </authorList>
    </citation>
    <scope>NUCLEOTIDE SEQUENCE [LARGE SCALE GENOMIC DNA]</scope>
    <source>
        <strain evidence="2">UoL-UT</strain>
    </source>
</reference>
<name>A0A443SKP3_9ACAR</name>
<dbReference type="Pfam" id="PF13843">
    <property type="entry name" value="DDE_Tnp_1_7"/>
    <property type="match status" value="1"/>
</dbReference>